<name>A6III7_RAT</name>
<proteinExistence type="predicted"/>
<evidence type="ECO:0000313" key="2">
    <source>
        <dbReference type="Proteomes" id="UP000234681"/>
    </source>
</evidence>
<accession>A6III7</accession>
<evidence type="ECO:0000313" key="1">
    <source>
        <dbReference type="EMBL" id="EDL98557.1"/>
    </source>
</evidence>
<protein>
    <submittedName>
        <fullName evidence="1">RCG54956</fullName>
    </submittedName>
</protein>
<dbReference type="EMBL" id="CH473962">
    <property type="protein sequence ID" value="EDL98557.1"/>
    <property type="molecule type" value="Genomic_DNA"/>
</dbReference>
<gene>
    <name evidence="1" type="ORF">rCG_54956</name>
</gene>
<dbReference type="AlphaFoldDB" id="A6III7"/>
<dbReference type="Proteomes" id="UP000234681">
    <property type="component" value="Chromosome 5"/>
</dbReference>
<sequence length="44" mass="4933">MCFLTSEDKSEISAKKLNYSSKHIHEAFPAVLPLSAASPRWKGR</sequence>
<organism evidence="1 2">
    <name type="scientific">Rattus norvegicus</name>
    <name type="common">Rat</name>
    <dbReference type="NCBI Taxonomy" id="10116"/>
    <lineage>
        <taxon>Eukaryota</taxon>
        <taxon>Metazoa</taxon>
        <taxon>Chordata</taxon>
        <taxon>Craniata</taxon>
        <taxon>Vertebrata</taxon>
        <taxon>Euteleostomi</taxon>
        <taxon>Mammalia</taxon>
        <taxon>Eutheria</taxon>
        <taxon>Euarchontoglires</taxon>
        <taxon>Glires</taxon>
        <taxon>Rodentia</taxon>
        <taxon>Myomorpha</taxon>
        <taxon>Muroidea</taxon>
        <taxon>Muridae</taxon>
        <taxon>Murinae</taxon>
        <taxon>Rattus</taxon>
    </lineage>
</organism>
<reference evidence="2" key="1">
    <citation type="submission" date="2005-09" db="EMBL/GenBank/DDBJ databases">
        <authorList>
            <person name="Mural R.J."/>
            <person name="Li P.W."/>
            <person name="Adams M.D."/>
            <person name="Amanatides P.G."/>
            <person name="Baden-Tillson H."/>
            <person name="Barnstead M."/>
            <person name="Chin S.H."/>
            <person name="Dew I."/>
            <person name="Evans C.A."/>
            <person name="Ferriera S."/>
            <person name="Flanigan M."/>
            <person name="Fosler C."/>
            <person name="Glodek A."/>
            <person name="Gu Z."/>
            <person name="Holt R.A."/>
            <person name="Jennings D."/>
            <person name="Kraft C.L."/>
            <person name="Lu F."/>
            <person name="Nguyen T."/>
            <person name="Nusskern D.R."/>
            <person name="Pfannkoch C.M."/>
            <person name="Sitter C."/>
            <person name="Sutton G.G."/>
            <person name="Venter J.C."/>
            <person name="Wang Z."/>
            <person name="Woodage T."/>
            <person name="Zheng X.H."/>
            <person name="Zhong F."/>
        </authorList>
    </citation>
    <scope>NUCLEOTIDE SEQUENCE [LARGE SCALE GENOMIC DNA]</scope>
    <source>
        <strain>BN</strain>
        <strain evidence="2">Sprague-Dawley</strain>
    </source>
</reference>